<dbReference type="Proteomes" id="UP000275777">
    <property type="component" value="Chromosome"/>
</dbReference>
<dbReference type="SUPFAM" id="SSF159888">
    <property type="entry name" value="YdhG-like"/>
    <property type="match status" value="1"/>
</dbReference>
<evidence type="ECO:0000256" key="1">
    <source>
        <dbReference type="ARBA" id="ARBA00023098"/>
    </source>
</evidence>
<name>A0A447TFF9_CHRVL</name>
<reference evidence="4 5" key="1">
    <citation type="submission" date="2018-12" db="EMBL/GenBank/DDBJ databases">
        <authorList>
            <consortium name="Pathogen Informatics"/>
        </authorList>
    </citation>
    <scope>NUCLEOTIDE SEQUENCE [LARGE SCALE GENOMIC DNA]</scope>
    <source>
        <strain evidence="4 5">NCTC9695</strain>
    </source>
</reference>
<dbReference type="InterPro" id="IPR014922">
    <property type="entry name" value="YdhG-like"/>
</dbReference>
<keyword evidence="1" id="KW-0443">Lipid metabolism</keyword>
<dbReference type="InterPro" id="IPR016035">
    <property type="entry name" value="Acyl_Trfase/lysoPLipase"/>
</dbReference>
<dbReference type="GO" id="GO:0006629">
    <property type="term" value="P:lipid metabolic process"/>
    <property type="evidence" value="ECO:0007669"/>
    <property type="project" value="UniProtKB-KW"/>
</dbReference>
<organism evidence="4 5">
    <name type="scientific">Chromobacterium violaceum</name>
    <dbReference type="NCBI Taxonomy" id="536"/>
    <lineage>
        <taxon>Bacteria</taxon>
        <taxon>Pseudomonadati</taxon>
        <taxon>Pseudomonadota</taxon>
        <taxon>Betaproteobacteria</taxon>
        <taxon>Neisseriales</taxon>
        <taxon>Chromobacteriaceae</taxon>
        <taxon>Chromobacterium</taxon>
    </lineage>
</organism>
<evidence type="ECO:0000259" key="3">
    <source>
        <dbReference type="Pfam" id="PF08818"/>
    </source>
</evidence>
<dbReference type="AlphaFoldDB" id="A0A447TFF9"/>
<evidence type="ECO:0000313" key="5">
    <source>
        <dbReference type="Proteomes" id="UP000275777"/>
    </source>
</evidence>
<dbReference type="Pfam" id="PF01734">
    <property type="entry name" value="Patatin"/>
    <property type="match status" value="1"/>
</dbReference>
<evidence type="ECO:0000313" key="4">
    <source>
        <dbReference type="EMBL" id="VEB43665.1"/>
    </source>
</evidence>
<accession>A0A447TFF9</accession>
<sequence>MNAVAVAHGLCQGGPEAARETLAAFWLRVGESLPGEMARPSPFSMDSTVSPSLKMALKLSQWFSPYQLNPLDYNPLRDIIVSLFDFERIRQASPVQLFVAATHANSGQLKLFRNDDLCADALLASACLPSLQQAVMIDGEPYWDGGFAANPAIFPLFKFCRSDDILLVLLSPMAHGETPRTAEEIQRRAMLLGFNSAFLREMRLFALLREMADAPAYLRGRLERHLLATRFHLIEAHDLLSELDASSRALTHGRSSHGCETKGVRRRSRGWRSTAARWAAAPAWTSTGCFSKPDGLPLRRGKAGMLMARLTIRARSPRQSSTPGRHALPAGCGAGNHGAWQRFYGEVDAKNDSGRGSLGIRTDRCKDRRTRGLAGEVLSGMRRLIREADPEIVEEWKWKGTPVWSRAGIICTGESYQSVVKLTFLKGASLDDPAGSSMPAWMATRGARSISARATR</sequence>
<dbReference type="Gene3D" id="3.40.1090.10">
    <property type="entry name" value="Cytosolic phospholipase A2 catalytic domain"/>
    <property type="match status" value="1"/>
</dbReference>
<evidence type="ECO:0000259" key="2">
    <source>
        <dbReference type="Pfam" id="PF01734"/>
    </source>
</evidence>
<feature type="domain" description="YdhG-like" evidence="3">
    <location>
        <begin position="376"/>
        <end position="436"/>
    </location>
</feature>
<protein>
    <submittedName>
        <fullName evidence="4">Uncharacterized conserved protein</fullName>
    </submittedName>
</protein>
<dbReference type="SUPFAM" id="SSF52151">
    <property type="entry name" value="FabD/lysophospholipase-like"/>
    <property type="match status" value="1"/>
</dbReference>
<dbReference type="InterPro" id="IPR002641">
    <property type="entry name" value="PNPLA_dom"/>
</dbReference>
<proteinExistence type="predicted"/>
<feature type="domain" description="PNPLA" evidence="2">
    <location>
        <begin position="7"/>
        <end position="153"/>
    </location>
</feature>
<dbReference type="EMBL" id="LR134182">
    <property type="protein sequence ID" value="VEB43665.1"/>
    <property type="molecule type" value="Genomic_DNA"/>
</dbReference>
<dbReference type="Pfam" id="PF08818">
    <property type="entry name" value="DUF1801"/>
    <property type="match status" value="1"/>
</dbReference>
<gene>
    <name evidence="4" type="ORF">NCTC9695_04124</name>
</gene>